<evidence type="ECO:0000313" key="1">
    <source>
        <dbReference type="EMBL" id="CAB4121131.1"/>
    </source>
</evidence>
<gene>
    <name evidence="1" type="ORF">UFOVP7_44</name>
</gene>
<dbReference type="EMBL" id="LR796141">
    <property type="protein sequence ID" value="CAB4121131.1"/>
    <property type="molecule type" value="Genomic_DNA"/>
</dbReference>
<protein>
    <submittedName>
        <fullName evidence="1">Uncharacterized protein</fullName>
    </submittedName>
</protein>
<sequence>MSDPASLMAASTGVSVIGSLTQSQAQSNASNFNATVANQNAQISIDQGNAAALQQGISAQRKIGAMRAAYGASGVSSDAGSPLDVLADSVRSAVLDQQITKYNYGLRALGYKQTAALDSSQAKNASTSGVLNAGSALMSGGARSWAMSQIPDYAIGT</sequence>
<name>A0A6J5KHX8_9CAUD</name>
<organism evidence="1">
    <name type="scientific">uncultured Caudovirales phage</name>
    <dbReference type="NCBI Taxonomy" id="2100421"/>
    <lineage>
        <taxon>Viruses</taxon>
        <taxon>Duplodnaviria</taxon>
        <taxon>Heunggongvirae</taxon>
        <taxon>Uroviricota</taxon>
        <taxon>Caudoviricetes</taxon>
        <taxon>Peduoviridae</taxon>
        <taxon>Maltschvirus</taxon>
        <taxon>Maltschvirus maltsch</taxon>
    </lineage>
</organism>
<proteinExistence type="predicted"/>
<accession>A0A6J5KHX8</accession>
<reference evidence="1" key="1">
    <citation type="submission" date="2020-04" db="EMBL/GenBank/DDBJ databases">
        <authorList>
            <person name="Chiriac C."/>
            <person name="Salcher M."/>
            <person name="Ghai R."/>
            <person name="Kavagutti S V."/>
        </authorList>
    </citation>
    <scope>NUCLEOTIDE SEQUENCE</scope>
</reference>